<evidence type="ECO:0000256" key="1">
    <source>
        <dbReference type="SAM" id="Phobius"/>
    </source>
</evidence>
<feature type="transmembrane region" description="Helical" evidence="1">
    <location>
        <begin position="147"/>
        <end position="171"/>
    </location>
</feature>
<protein>
    <recommendedName>
        <fullName evidence="4">ABC transporter permease</fullName>
    </recommendedName>
</protein>
<feature type="transmembrane region" description="Helical" evidence="1">
    <location>
        <begin position="113"/>
        <end position="135"/>
    </location>
</feature>
<dbReference type="AlphaFoldDB" id="A0A1F5P1T6"/>
<proteinExistence type="predicted"/>
<keyword evidence="1" id="KW-1133">Transmembrane helix</keyword>
<evidence type="ECO:0000313" key="3">
    <source>
        <dbReference type="Proteomes" id="UP000176339"/>
    </source>
</evidence>
<dbReference type="Proteomes" id="UP000176339">
    <property type="component" value="Unassembled WGS sequence"/>
</dbReference>
<feature type="transmembrane region" description="Helical" evidence="1">
    <location>
        <begin position="26"/>
        <end position="47"/>
    </location>
</feature>
<reference evidence="2 3" key="1">
    <citation type="journal article" date="2016" name="Nat. Commun.">
        <title>Thousands of microbial genomes shed light on interconnected biogeochemical processes in an aquifer system.</title>
        <authorList>
            <person name="Anantharaman K."/>
            <person name="Brown C.T."/>
            <person name="Hug L.A."/>
            <person name="Sharon I."/>
            <person name="Castelle C.J."/>
            <person name="Probst A.J."/>
            <person name="Thomas B.C."/>
            <person name="Singh A."/>
            <person name="Wilkins M.J."/>
            <person name="Karaoz U."/>
            <person name="Brodie E.L."/>
            <person name="Williams K.H."/>
            <person name="Hubbard S.S."/>
            <person name="Banfield J.F."/>
        </authorList>
    </citation>
    <scope>NUCLEOTIDE SEQUENCE [LARGE SCALE GENOMIC DNA]</scope>
</reference>
<dbReference type="PANTHER" id="PTHR36833">
    <property type="entry name" value="SLR0610 PROTEIN-RELATED"/>
    <property type="match status" value="1"/>
</dbReference>
<gene>
    <name evidence="2" type="ORF">A2846_05070</name>
</gene>
<sequence>MFKELRFALYAIKKNIQNNVELRTSFLMNVGGMAVNNIAFIILWVYFVKSVGVINGWTALDIIALQGFTALSYGLAYFLFAGIRKLPDYVATGGLDRFILSPKNLLLRIGTSWFVPSTLGDTLFGVICLVIYGIITSVTLYQIALMVLLIILSTIIFLGVSTAIYAMSLFFTDPESVTNSLYEIFLTPAIFHGGAFQGATRFFFTFIIPSLLVGALPVEIIRDISMSKLSILVALAIVWLIIPVAMFNKAIKKYESSNFMTFGS</sequence>
<keyword evidence="1" id="KW-0472">Membrane</keyword>
<evidence type="ECO:0008006" key="4">
    <source>
        <dbReference type="Google" id="ProtNLM"/>
    </source>
</evidence>
<evidence type="ECO:0000313" key="2">
    <source>
        <dbReference type="EMBL" id="OGE83869.1"/>
    </source>
</evidence>
<dbReference type="InterPro" id="IPR010390">
    <property type="entry name" value="ABC-2_transporter-like"/>
</dbReference>
<dbReference type="PANTHER" id="PTHR36833:SF1">
    <property type="entry name" value="INTEGRAL MEMBRANE TRANSPORT PROTEIN"/>
    <property type="match status" value="1"/>
</dbReference>
<name>A0A1F5P1T6_9BACT</name>
<feature type="transmembrane region" description="Helical" evidence="1">
    <location>
        <begin position="229"/>
        <end position="247"/>
    </location>
</feature>
<feature type="transmembrane region" description="Helical" evidence="1">
    <location>
        <begin position="59"/>
        <end position="80"/>
    </location>
</feature>
<dbReference type="Pfam" id="PF06182">
    <property type="entry name" value="ABC2_membrane_6"/>
    <property type="match status" value="1"/>
</dbReference>
<organism evidence="2 3">
    <name type="scientific">Candidatus Doudnabacteria bacterium RIFCSPHIGHO2_01_FULL_49_9</name>
    <dbReference type="NCBI Taxonomy" id="1817827"/>
    <lineage>
        <taxon>Bacteria</taxon>
        <taxon>Candidatus Doudnaibacteriota</taxon>
    </lineage>
</organism>
<feature type="transmembrane region" description="Helical" evidence="1">
    <location>
        <begin position="202"/>
        <end position="222"/>
    </location>
</feature>
<comment type="caution">
    <text evidence="2">The sequence shown here is derived from an EMBL/GenBank/DDBJ whole genome shotgun (WGS) entry which is preliminary data.</text>
</comment>
<dbReference type="EMBL" id="MFEN01000034">
    <property type="protein sequence ID" value="OGE83869.1"/>
    <property type="molecule type" value="Genomic_DNA"/>
</dbReference>
<accession>A0A1F5P1T6</accession>
<keyword evidence="1" id="KW-0812">Transmembrane</keyword>